<dbReference type="InterPro" id="IPR016169">
    <property type="entry name" value="FAD-bd_PCMH_sub2"/>
</dbReference>
<keyword evidence="9 19" id="KW-0285">Flavoprotein</keyword>
<organism evidence="21 22">
    <name type="scientific">Brumimicrobium oceani</name>
    <dbReference type="NCBI Taxonomy" id="2100725"/>
    <lineage>
        <taxon>Bacteria</taxon>
        <taxon>Pseudomonadati</taxon>
        <taxon>Bacteroidota</taxon>
        <taxon>Flavobacteriia</taxon>
        <taxon>Flavobacteriales</taxon>
        <taxon>Crocinitomicaceae</taxon>
        <taxon>Brumimicrobium</taxon>
    </lineage>
</organism>
<dbReference type="GO" id="GO:0008762">
    <property type="term" value="F:UDP-N-acetylmuramate dehydrogenase activity"/>
    <property type="evidence" value="ECO:0007669"/>
    <property type="project" value="UniProtKB-UniRule"/>
</dbReference>
<dbReference type="UniPathway" id="UPA00219"/>
<evidence type="ECO:0000256" key="1">
    <source>
        <dbReference type="ARBA" id="ARBA00001974"/>
    </source>
</evidence>
<keyword evidence="15 19" id="KW-0131">Cell cycle</keyword>
<dbReference type="InterPro" id="IPR003170">
    <property type="entry name" value="MurB"/>
</dbReference>
<evidence type="ECO:0000256" key="11">
    <source>
        <dbReference type="ARBA" id="ARBA00022857"/>
    </source>
</evidence>
<dbReference type="SUPFAM" id="SSF56194">
    <property type="entry name" value="Uridine diphospho-N-Acetylenolpyruvylglucosamine reductase, MurB, C-terminal domain"/>
    <property type="match status" value="1"/>
</dbReference>
<name>A0A2U2XFX0_9FLAO</name>
<dbReference type="InterPro" id="IPR016166">
    <property type="entry name" value="FAD-bd_PCMH"/>
</dbReference>
<dbReference type="PANTHER" id="PTHR21071">
    <property type="entry name" value="UDP-N-ACETYLENOLPYRUVOYLGLUCOSAMINE REDUCTASE"/>
    <property type="match status" value="1"/>
</dbReference>
<evidence type="ECO:0000256" key="4">
    <source>
        <dbReference type="ARBA" id="ARBA00004752"/>
    </source>
</evidence>
<dbReference type="NCBIfam" id="NF000755">
    <property type="entry name" value="PRK00046.1"/>
    <property type="match status" value="1"/>
</dbReference>
<evidence type="ECO:0000256" key="17">
    <source>
        <dbReference type="ARBA" id="ARBA00031026"/>
    </source>
</evidence>
<feature type="active site" evidence="19">
    <location>
        <position position="161"/>
    </location>
</feature>
<dbReference type="GO" id="GO:0009252">
    <property type="term" value="P:peptidoglycan biosynthetic process"/>
    <property type="evidence" value="ECO:0007669"/>
    <property type="project" value="UniProtKB-UniRule"/>
</dbReference>
<evidence type="ECO:0000256" key="18">
    <source>
        <dbReference type="ARBA" id="ARBA00048914"/>
    </source>
</evidence>
<dbReference type="SUPFAM" id="SSF56176">
    <property type="entry name" value="FAD-binding/transporter-associated domain-like"/>
    <property type="match status" value="1"/>
</dbReference>
<feature type="active site" description="Proton donor" evidence="19">
    <location>
        <position position="235"/>
    </location>
</feature>
<evidence type="ECO:0000259" key="20">
    <source>
        <dbReference type="PROSITE" id="PS51387"/>
    </source>
</evidence>
<dbReference type="GO" id="GO:0051301">
    <property type="term" value="P:cell division"/>
    <property type="evidence" value="ECO:0007669"/>
    <property type="project" value="UniProtKB-KW"/>
</dbReference>
<dbReference type="InterPro" id="IPR006094">
    <property type="entry name" value="Oxid_FAD_bind_N"/>
</dbReference>
<dbReference type="Proteomes" id="UP000245370">
    <property type="component" value="Unassembled WGS sequence"/>
</dbReference>
<evidence type="ECO:0000256" key="13">
    <source>
        <dbReference type="ARBA" id="ARBA00022984"/>
    </source>
</evidence>
<evidence type="ECO:0000256" key="12">
    <source>
        <dbReference type="ARBA" id="ARBA00022960"/>
    </source>
</evidence>
<evidence type="ECO:0000256" key="8">
    <source>
        <dbReference type="ARBA" id="ARBA00022618"/>
    </source>
</evidence>
<evidence type="ECO:0000256" key="10">
    <source>
        <dbReference type="ARBA" id="ARBA00022827"/>
    </source>
</evidence>
<comment type="similarity">
    <text evidence="19">Belongs to the MurB family.</text>
</comment>
<keyword evidence="14 19" id="KW-0560">Oxidoreductase</keyword>
<dbReference type="Pfam" id="PF01565">
    <property type="entry name" value="FAD_binding_4"/>
    <property type="match status" value="1"/>
</dbReference>
<evidence type="ECO:0000313" key="21">
    <source>
        <dbReference type="EMBL" id="PWH86685.1"/>
    </source>
</evidence>
<keyword evidence="16 19" id="KW-0961">Cell wall biogenesis/degradation</keyword>
<reference evidence="21 22" key="2">
    <citation type="submission" date="2018-05" db="EMBL/GenBank/DDBJ databases">
        <authorList>
            <person name="Lanie J.A."/>
            <person name="Ng W.-L."/>
            <person name="Kazmierczak K.M."/>
            <person name="Andrzejewski T.M."/>
            <person name="Davidsen T.M."/>
            <person name="Wayne K.J."/>
            <person name="Tettelin H."/>
            <person name="Glass J.I."/>
            <person name="Rusch D."/>
            <person name="Podicherti R."/>
            <person name="Tsui H.-C.T."/>
            <person name="Winkler M.E."/>
        </authorList>
    </citation>
    <scope>NUCLEOTIDE SEQUENCE [LARGE SCALE GENOMIC DNA]</scope>
    <source>
        <strain evidence="21 22">C305</strain>
    </source>
</reference>
<evidence type="ECO:0000256" key="15">
    <source>
        <dbReference type="ARBA" id="ARBA00023306"/>
    </source>
</evidence>
<evidence type="ECO:0000256" key="6">
    <source>
        <dbReference type="ARBA" id="ARBA00015188"/>
    </source>
</evidence>
<keyword evidence="10 19" id="KW-0274">FAD</keyword>
<keyword evidence="11 19" id="KW-0521">NADP</keyword>
<comment type="subcellular location">
    <subcellularLocation>
        <location evidence="3 19">Cytoplasm</location>
    </subcellularLocation>
</comment>
<keyword evidence="7 19" id="KW-0963">Cytoplasm</keyword>
<dbReference type="PANTHER" id="PTHR21071:SF4">
    <property type="entry name" value="UDP-N-ACETYLENOLPYRUVOYLGLUCOSAMINE REDUCTASE"/>
    <property type="match status" value="1"/>
</dbReference>
<dbReference type="EC" id="1.3.1.98" evidence="5 19"/>
<feature type="active site" evidence="19">
    <location>
        <position position="331"/>
    </location>
</feature>
<evidence type="ECO:0000256" key="7">
    <source>
        <dbReference type="ARBA" id="ARBA00022490"/>
    </source>
</evidence>
<dbReference type="GO" id="GO:0005829">
    <property type="term" value="C:cytosol"/>
    <property type="evidence" value="ECO:0007669"/>
    <property type="project" value="TreeGrafter"/>
</dbReference>
<evidence type="ECO:0000256" key="5">
    <source>
        <dbReference type="ARBA" id="ARBA00012518"/>
    </source>
</evidence>
<dbReference type="Gene3D" id="3.30.465.10">
    <property type="match status" value="1"/>
</dbReference>
<comment type="cofactor">
    <cofactor evidence="1 19">
        <name>FAD</name>
        <dbReference type="ChEBI" id="CHEBI:57692"/>
    </cofactor>
</comment>
<dbReference type="GO" id="GO:0071949">
    <property type="term" value="F:FAD binding"/>
    <property type="evidence" value="ECO:0007669"/>
    <property type="project" value="InterPro"/>
</dbReference>
<evidence type="ECO:0000256" key="14">
    <source>
        <dbReference type="ARBA" id="ARBA00023002"/>
    </source>
</evidence>
<evidence type="ECO:0000256" key="16">
    <source>
        <dbReference type="ARBA" id="ARBA00023316"/>
    </source>
</evidence>
<dbReference type="Gene3D" id="3.30.43.10">
    <property type="entry name" value="Uridine Diphospho-n-acetylenolpyruvylglucosamine Reductase, domain 2"/>
    <property type="match status" value="1"/>
</dbReference>
<gene>
    <name evidence="19" type="primary">murB</name>
    <name evidence="21" type="ORF">DIT68_05305</name>
</gene>
<proteinExistence type="inferred from homology"/>
<dbReference type="InterPro" id="IPR011601">
    <property type="entry name" value="MurB_C"/>
</dbReference>
<dbReference type="GO" id="GO:0008360">
    <property type="term" value="P:regulation of cell shape"/>
    <property type="evidence" value="ECO:0007669"/>
    <property type="project" value="UniProtKB-KW"/>
</dbReference>
<evidence type="ECO:0000256" key="9">
    <source>
        <dbReference type="ARBA" id="ARBA00022630"/>
    </source>
</evidence>
<comment type="pathway">
    <text evidence="4 19">Cell wall biogenesis; peptidoglycan biosynthesis.</text>
</comment>
<keyword evidence="12 19" id="KW-0133">Cell shape</keyword>
<evidence type="ECO:0000256" key="3">
    <source>
        <dbReference type="ARBA" id="ARBA00004496"/>
    </source>
</evidence>
<dbReference type="InterPro" id="IPR016167">
    <property type="entry name" value="FAD-bd_PCMH_sub1"/>
</dbReference>
<feature type="domain" description="FAD-binding PCMH-type" evidence="20">
    <location>
        <begin position="11"/>
        <end position="185"/>
    </location>
</feature>
<comment type="catalytic activity">
    <reaction evidence="18 19">
        <text>UDP-N-acetyl-alpha-D-muramate + NADP(+) = UDP-N-acetyl-3-O-(1-carboxyvinyl)-alpha-D-glucosamine + NADPH + H(+)</text>
        <dbReference type="Rhea" id="RHEA:12248"/>
        <dbReference type="ChEBI" id="CHEBI:15378"/>
        <dbReference type="ChEBI" id="CHEBI:57783"/>
        <dbReference type="ChEBI" id="CHEBI:58349"/>
        <dbReference type="ChEBI" id="CHEBI:68483"/>
        <dbReference type="ChEBI" id="CHEBI:70757"/>
        <dbReference type="EC" id="1.3.1.98"/>
    </reaction>
</comment>
<dbReference type="AlphaFoldDB" id="A0A2U2XFX0"/>
<dbReference type="InterPro" id="IPR036635">
    <property type="entry name" value="MurB_C_sf"/>
</dbReference>
<dbReference type="PROSITE" id="PS51387">
    <property type="entry name" value="FAD_PCMH"/>
    <property type="match status" value="1"/>
</dbReference>
<evidence type="ECO:0000256" key="19">
    <source>
        <dbReference type="HAMAP-Rule" id="MF_00037"/>
    </source>
</evidence>
<protein>
    <recommendedName>
        <fullName evidence="6 19">UDP-N-acetylenolpyruvoylglucosamine reductase</fullName>
        <ecNumber evidence="5 19">1.3.1.98</ecNumber>
    </recommendedName>
    <alternativeName>
        <fullName evidence="17 19">UDP-N-acetylmuramate dehydrogenase</fullName>
    </alternativeName>
</protein>
<keyword evidence="13 19" id="KW-0573">Peptidoglycan synthesis</keyword>
<dbReference type="HAMAP" id="MF_00037">
    <property type="entry name" value="MurB"/>
    <property type="match status" value="1"/>
</dbReference>
<dbReference type="GO" id="GO:0071555">
    <property type="term" value="P:cell wall organization"/>
    <property type="evidence" value="ECO:0007669"/>
    <property type="project" value="UniProtKB-KW"/>
</dbReference>
<dbReference type="NCBIfam" id="TIGR00179">
    <property type="entry name" value="murB"/>
    <property type="match status" value="1"/>
</dbReference>
<reference evidence="21 22" key="1">
    <citation type="submission" date="2018-05" db="EMBL/GenBank/DDBJ databases">
        <title>Brumimicrobium oceani sp. nov., isolated from coastal sediment.</title>
        <authorList>
            <person name="Kou Y."/>
        </authorList>
    </citation>
    <scope>NUCLEOTIDE SEQUENCE [LARGE SCALE GENOMIC DNA]</scope>
    <source>
        <strain evidence="21 22">C305</strain>
    </source>
</reference>
<dbReference type="Gene3D" id="3.90.78.10">
    <property type="entry name" value="UDP-N-acetylenolpyruvoylglucosamine reductase, C-terminal domain"/>
    <property type="match status" value="1"/>
</dbReference>
<accession>A0A2U2XFX0</accession>
<dbReference type="InterPro" id="IPR036318">
    <property type="entry name" value="FAD-bd_PCMH-like_sf"/>
</dbReference>
<keyword evidence="22" id="KW-1185">Reference proteome</keyword>
<dbReference type="OrthoDB" id="9804753at2"/>
<evidence type="ECO:0000256" key="2">
    <source>
        <dbReference type="ARBA" id="ARBA00003921"/>
    </source>
</evidence>
<comment type="caution">
    <text evidence="21">The sequence shown here is derived from an EMBL/GenBank/DDBJ whole genome shotgun (WGS) entry which is preliminary data.</text>
</comment>
<comment type="function">
    <text evidence="2 19">Cell wall formation.</text>
</comment>
<keyword evidence="8 19" id="KW-0132">Cell division</keyword>
<evidence type="ECO:0000313" key="22">
    <source>
        <dbReference type="Proteomes" id="UP000245370"/>
    </source>
</evidence>
<sequence length="335" mass="37285">MLQENVNLKPFNTFGITVYSKYFASFSTVGELKDLLSLLNDRNLLILGGGSNVLFQGDFDGVVLRNEIKGVERIEETKEEVVLKVGAGEAWHSFVLHAIEEGLGGVENLSLIPGSVGASPMQNIGAYGVEIKDVFESLEALEIETGKLRVFSHEDCQFGYRESVFKKALKGKFVITSVSYRLSKFPQLNTSYGAIEEELRLMGVEQPSIKDVSDAVIAIRKSKLPDPKSIGNAGSFFKNPVISKQQFNELRMHHENIPSYAVDENNVKVPAGWLIDQSGWKGKTMGEFGVHKRQALVLVNYENAKGADIFDLSEQIIRDIHSRYGIQLEREVNII</sequence>
<dbReference type="EMBL" id="QFRJ01000002">
    <property type="protein sequence ID" value="PWH86685.1"/>
    <property type="molecule type" value="Genomic_DNA"/>
</dbReference>
<dbReference type="Pfam" id="PF02873">
    <property type="entry name" value="MurB_C"/>
    <property type="match status" value="1"/>
</dbReference>